<feature type="transmembrane region" description="Helical" evidence="1">
    <location>
        <begin position="248"/>
        <end position="272"/>
    </location>
</feature>
<gene>
    <name evidence="2" type="ORF">NP603_10625</name>
</gene>
<comment type="caution">
    <text evidence="2">The sequence shown here is derived from an EMBL/GenBank/DDBJ whole genome shotgun (WGS) entry which is preliminary data.</text>
</comment>
<dbReference type="InterPro" id="IPR036249">
    <property type="entry name" value="Thioredoxin-like_sf"/>
</dbReference>
<reference evidence="2 3" key="1">
    <citation type="submission" date="2022-07" db="EMBL/GenBank/DDBJ databases">
        <title>Methylomonas rivi sp. nov., Methylomonas rosea sp. nov., Methylomonas aureus sp. nov. and Methylomonas subterranea sp. nov., four novel methanotrophs isolated from a freshwater creek and the deep terrestrial subsurface.</title>
        <authorList>
            <person name="Abin C."/>
            <person name="Sankaranarayanan K."/>
            <person name="Garner C."/>
            <person name="Sindelar R."/>
            <person name="Kotary K."/>
            <person name="Garner R."/>
            <person name="Barclay S."/>
            <person name="Lawson P."/>
            <person name="Krumholz L."/>
        </authorList>
    </citation>
    <scope>NUCLEOTIDE SEQUENCE [LARGE SCALE GENOMIC DNA]</scope>
    <source>
        <strain evidence="2 3">SURF-1</strain>
    </source>
</reference>
<keyword evidence="1" id="KW-0472">Membrane</keyword>
<keyword evidence="1" id="KW-1133">Transmembrane helix</keyword>
<dbReference type="RefSeq" id="WP_256610859.1">
    <property type="nucleotide sequence ID" value="NZ_JANIBM010000010.1"/>
</dbReference>
<keyword evidence="1" id="KW-0812">Transmembrane</keyword>
<name>A0ABT1UIQ6_9GAMM</name>
<evidence type="ECO:0000256" key="1">
    <source>
        <dbReference type="SAM" id="Phobius"/>
    </source>
</evidence>
<evidence type="ECO:0000313" key="2">
    <source>
        <dbReference type="EMBL" id="MCQ8181564.1"/>
    </source>
</evidence>
<sequence length="413" mass="44887">MLAAVLEFPSYRIRQTLWIWLALLAMTVPHPAYTAQETQVDIEAFVRDGCTHCEAAEAYLAELQRQRPELTIVLRNVSREPDAWQRLQALAAAQNPPVPLRLPTFRVGGKLVIGYSAETGDLLLREALADTRTPAAAAEEASGSCEVQSVQTCTAGDGASPAAPANADRFELTVLGRRLVLDDVGLPAFTVAMGLLDGFNPCSMWVLVLMVSMLAPMGNRPRMLAIAGAFVLVEGAAYFMFMAAWLNLFLWIGLSRASEIAIAAIAVAAGALNLKDFWALGVGPSLSIPQAAKPDIYARIRRILQAQNLCGALIGAVILAILVQIVELFCTSGFPALYTRILTLRQLQAWDYYGYLLLYNLAYMLDDIVVLALGIVTLSQHRLQRNQGRWLKLASGAVMVGLGMYLFARGGYA</sequence>
<feature type="transmembrane region" description="Helical" evidence="1">
    <location>
        <begin position="309"/>
        <end position="337"/>
    </location>
</feature>
<dbReference type="Gene3D" id="3.40.30.10">
    <property type="entry name" value="Glutaredoxin"/>
    <property type="match status" value="1"/>
</dbReference>
<feature type="transmembrane region" description="Helical" evidence="1">
    <location>
        <begin position="223"/>
        <end position="242"/>
    </location>
</feature>
<feature type="transmembrane region" description="Helical" evidence="1">
    <location>
        <begin position="186"/>
        <end position="211"/>
    </location>
</feature>
<accession>A0ABT1UIQ6</accession>
<dbReference type="Proteomes" id="UP001524569">
    <property type="component" value="Unassembled WGS sequence"/>
</dbReference>
<proteinExistence type="predicted"/>
<keyword evidence="3" id="KW-1185">Reference proteome</keyword>
<evidence type="ECO:0000313" key="3">
    <source>
        <dbReference type="Proteomes" id="UP001524569"/>
    </source>
</evidence>
<dbReference type="EMBL" id="JANIBM010000010">
    <property type="protein sequence ID" value="MCQ8181564.1"/>
    <property type="molecule type" value="Genomic_DNA"/>
</dbReference>
<feature type="transmembrane region" description="Helical" evidence="1">
    <location>
        <begin position="357"/>
        <end position="378"/>
    </location>
</feature>
<feature type="transmembrane region" description="Helical" evidence="1">
    <location>
        <begin position="390"/>
        <end position="408"/>
    </location>
</feature>
<organism evidence="2 3">
    <name type="scientific">Methylomonas aurea</name>
    <dbReference type="NCBI Taxonomy" id="2952224"/>
    <lineage>
        <taxon>Bacteria</taxon>
        <taxon>Pseudomonadati</taxon>
        <taxon>Pseudomonadota</taxon>
        <taxon>Gammaproteobacteria</taxon>
        <taxon>Methylococcales</taxon>
        <taxon>Methylococcaceae</taxon>
        <taxon>Methylomonas</taxon>
    </lineage>
</organism>
<dbReference type="SUPFAM" id="SSF52833">
    <property type="entry name" value="Thioredoxin-like"/>
    <property type="match status" value="1"/>
</dbReference>
<protein>
    <submittedName>
        <fullName evidence="2">NrdH-redoxin</fullName>
    </submittedName>
</protein>